<dbReference type="InterPro" id="IPR036388">
    <property type="entry name" value="WH-like_DNA-bd_sf"/>
</dbReference>
<comment type="caution">
    <text evidence="1">The sequence shown here is derived from an EMBL/GenBank/DDBJ whole genome shotgun (WGS) entry which is preliminary data.</text>
</comment>
<proteinExistence type="predicted"/>
<dbReference type="Gene3D" id="1.10.10.10">
    <property type="entry name" value="Winged helix-like DNA-binding domain superfamily/Winged helix DNA-binding domain"/>
    <property type="match status" value="1"/>
</dbReference>
<accession>A0ABU9YEZ4</accession>
<keyword evidence="2" id="KW-1185">Reference proteome</keyword>
<reference evidence="1 2" key="1">
    <citation type="submission" date="2024-03" db="EMBL/GenBank/DDBJ databases">
        <title>High-quality draft genome sequencing of Tistrella sp. BH-R2-4.</title>
        <authorList>
            <person name="Dong C."/>
        </authorList>
    </citation>
    <scope>NUCLEOTIDE SEQUENCE [LARGE SCALE GENOMIC DNA]</scope>
    <source>
        <strain evidence="1 2">BH-R2-4</strain>
    </source>
</reference>
<dbReference type="EMBL" id="JBBKTW010000001">
    <property type="protein sequence ID" value="MEN2987367.1"/>
    <property type="molecule type" value="Genomic_DNA"/>
</dbReference>
<organism evidence="1 2">
    <name type="scientific">Tistrella arctica</name>
    <dbReference type="NCBI Taxonomy" id="3133430"/>
    <lineage>
        <taxon>Bacteria</taxon>
        <taxon>Pseudomonadati</taxon>
        <taxon>Pseudomonadota</taxon>
        <taxon>Alphaproteobacteria</taxon>
        <taxon>Geminicoccales</taxon>
        <taxon>Geminicoccaceae</taxon>
        <taxon>Tistrella</taxon>
    </lineage>
</organism>
<sequence>MAGSDKRDGISMDRLIALAARALSAGDVLTALKLVALRTDPPALALRGIVMARLGDLPRARALLRDAARAFGTDDAVALARCRLALAEIALVARDPGRPVQALGAVRATLAAHGDHANAAHAGYLQARYRLLTGHLDAAGQALDAVDVAALPPASLAGYRLVEAGIAMRRIRAAPARAALILAAEAARAAGIPALIAEVDRAKQLFDAPAACAVGSRGQQWLRLDAVEALLASDALIVDTGRHLVRAGTIRLSLAGRPVLLALARALAEGWPGAVPRETLIARAFGGREADETHRARLRVEIGRLRALIRPLARLRATTRGFVLMPSAAGTVTVLVPPVDGAHGDVLALLSDGEAWSTSALAGALGVSPRTVQRALEVLARLGKVERCGRGRACRWMAPTVPGFPTSLLLPAEGPNG</sequence>
<evidence type="ECO:0000313" key="2">
    <source>
        <dbReference type="Proteomes" id="UP001413721"/>
    </source>
</evidence>
<dbReference type="InterPro" id="IPR036390">
    <property type="entry name" value="WH_DNA-bd_sf"/>
</dbReference>
<dbReference type="Proteomes" id="UP001413721">
    <property type="component" value="Unassembled WGS sequence"/>
</dbReference>
<evidence type="ECO:0000313" key="1">
    <source>
        <dbReference type="EMBL" id="MEN2987367.1"/>
    </source>
</evidence>
<gene>
    <name evidence="1" type="ORF">WG926_03565</name>
</gene>
<name>A0ABU9YEZ4_9PROT</name>
<protein>
    <submittedName>
        <fullName evidence="1">Helix-turn-helix domain-containing protein</fullName>
    </submittedName>
</protein>
<dbReference type="SUPFAM" id="SSF46785">
    <property type="entry name" value="Winged helix' DNA-binding domain"/>
    <property type="match status" value="1"/>
</dbReference>